<dbReference type="AlphaFoldDB" id="A0A0A2GSB8"/>
<evidence type="ECO:0008006" key="3">
    <source>
        <dbReference type="Google" id="ProtNLM"/>
    </source>
</evidence>
<dbReference type="EMBL" id="JSAQ01000001">
    <property type="protein sequence ID" value="KGO06092.1"/>
    <property type="molecule type" value="Genomic_DNA"/>
</dbReference>
<keyword evidence="2" id="KW-1185">Reference proteome</keyword>
<sequence>MRNFYFLLLITSITFGQSAITPGMVHPKVKQDPTSDKTYAIYLPRDYDAQSKYPVVFVFDEKGRGDLITQQFSIGAALTSSIVIGANYELDSTIKPALKQMEDLINRSYDEYAIDRDRIILAGFWDASLVTSTSAQLSNSTYGLIAVGDAFLDKKLLSKNPKLKVSILSPDEGKQFYKLRAYGTGYSLDKFIKGYHVYDGGDLPESGYLATALTDILIDEDLKEERVQQFYDTDMAFADLLYKKQKHVYAYNFVTALKDKYKKILDIDSQKELAKEIRFNKAFRAKRDRSTVITYGEGLLAEDFKYYLAEDTQKAFFDNLGWWSYQMDELDVKIDSTASSKQERKAAIRLKGFVQNSVEQQYEIVKAQNSTPEKLLFVNILRTLVNPSNQDAFIQVIGLSAREGDINASLFYLEELLKSGYTNYENLYAIPYTTALRIGPEWNEIIKDYLGKSKYY</sequence>
<dbReference type="RefSeq" id="WP_035325106.1">
    <property type="nucleotide sequence ID" value="NZ_CP015125.1"/>
</dbReference>
<name>A0A0A2GSB8_9FLAO</name>
<dbReference type="Proteomes" id="UP000030140">
    <property type="component" value="Unassembled WGS sequence"/>
</dbReference>
<gene>
    <name evidence="1" type="ORF">NV36_04060</name>
</gene>
<dbReference type="KEGG" id="ddo:I597_2586"/>
<dbReference type="PATRIC" id="fig|1300343.5.peg.2627"/>
<reference evidence="1 2" key="1">
    <citation type="submission" date="2014-10" db="EMBL/GenBank/DDBJ databases">
        <title>Draft genome sequence of the proteorhodopsin-containing marine bacterium Dokdonia donghaensis.</title>
        <authorList>
            <person name="Gomez-Consarnau L."/>
            <person name="Gonzalez J.M."/>
            <person name="Riedel T."/>
            <person name="Jaenicke S."/>
            <person name="Wagner-Doebler I."/>
            <person name="Fuhrman J.A."/>
        </authorList>
    </citation>
    <scope>NUCLEOTIDE SEQUENCE [LARGE SCALE GENOMIC DNA]</scope>
    <source>
        <strain evidence="1 2">DSW-1</strain>
    </source>
</reference>
<comment type="caution">
    <text evidence="1">The sequence shown here is derived from an EMBL/GenBank/DDBJ whole genome shotgun (WGS) entry which is preliminary data.</text>
</comment>
<evidence type="ECO:0000313" key="1">
    <source>
        <dbReference type="EMBL" id="KGO06092.1"/>
    </source>
</evidence>
<dbReference type="SUPFAM" id="SSF53474">
    <property type="entry name" value="alpha/beta-Hydrolases"/>
    <property type="match status" value="1"/>
</dbReference>
<protein>
    <recommendedName>
        <fullName evidence="3">Esterase</fullName>
    </recommendedName>
</protein>
<dbReference type="InterPro" id="IPR029058">
    <property type="entry name" value="AB_hydrolase_fold"/>
</dbReference>
<organism evidence="1 2">
    <name type="scientific">Dokdonia donghaensis DSW-1</name>
    <dbReference type="NCBI Taxonomy" id="1300343"/>
    <lineage>
        <taxon>Bacteria</taxon>
        <taxon>Pseudomonadati</taxon>
        <taxon>Bacteroidota</taxon>
        <taxon>Flavobacteriia</taxon>
        <taxon>Flavobacteriales</taxon>
        <taxon>Flavobacteriaceae</taxon>
        <taxon>Dokdonia</taxon>
    </lineage>
</organism>
<dbReference type="Gene3D" id="3.40.50.1820">
    <property type="entry name" value="alpha/beta hydrolase"/>
    <property type="match status" value="1"/>
</dbReference>
<proteinExistence type="predicted"/>
<evidence type="ECO:0000313" key="2">
    <source>
        <dbReference type="Proteomes" id="UP000030140"/>
    </source>
</evidence>
<dbReference type="OrthoDB" id="1123157at2"/>
<accession>A0A0A2GSB8</accession>